<name>A0A7R9QSV4_9ACAR</name>
<reference evidence="3" key="1">
    <citation type="submission" date="2020-11" db="EMBL/GenBank/DDBJ databases">
        <authorList>
            <person name="Tran Van P."/>
        </authorList>
    </citation>
    <scope>NUCLEOTIDE SEQUENCE</scope>
</reference>
<dbReference type="AlphaFoldDB" id="A0A7R9QSV4"/>
<feature type="transmembrane region" description="Helical" evidence="2">
    <location>
        <begin position="134"/>
        <end position="154"/>
    </location>
</feature>
<feature type="compositionally biased region" description="Basic and acidic residues" evidence="1">
    <location>
        <begin position="228"/>
        <end position="238"/>
    </location>
</feature>
<sequence length="261" mass="28451">MCKRKKNKNQLPTVPPPPGLQNFPGIRRNSPTAPPVPHPLEPPPKYTEIDEEPGGSSSTGDIDVSGIVANKPQMFQLTVVPNMTRIGGALTGGVNAPDIHIQDLVTTSTDSPDIPTPPPDSGTHSSDDDGGFNYLHLSWGGLIVPIGIGIYAYMRCRNRPQPPPATQVYIPEPQPMQVYRPPPPVYEPEPELPELYIIETETTISGPSAPPAPRPSRGGAPPPYTATRDGDIYRTRDIPEEDYDDPEPIKITVRERVVRLI</sequence>
<organism evidence="3">
    <name type="scientific">Oppiella nova</name>
    <dbReference type="NCBI Taxonomy" id="334625"/>
    <lineage>
        <taxon>Eukaryota</taxon>
        <taxon>Metazoa</taxon>
        <taxon>Ecdysozoa</taxon>
        <taxon>Arthropoda</taxon>
        <taxon>Chelicerata</taxon>
        <taxon>Arachnida</taxon>
        <taxon>Acari</taxon>
        <taxon>Acariformes</taxon>
        <taxon>Sarcoptiformes</taxon>
        <taxon>Oribatida</taxon>
        <taxon>Brachypylina</taxon>
        <taxon>Oppioidea</taxon>
        <taxon>Oppiidae</taxon>
        <taxon>Oppiella</taxon>
    </lineage>
</organism>
<keyword evidence="2" id="KW-1133">Transmembrane helix</keyword>
<dbReference type="Proteomes" id="UP000728032">
    <property type="component" value="Unassembled WGS sequence"/>
</dbReference>
<dbReference type="EMBL" id="CAJPVJ010009597">
    <property type="protein sequence ID" value="CAG2172691.1"/>
    <property type="molecule type" value="Genomic_DNA"/>
</dbReference>
<evidence type="ECO:0000256" key="1">
    <source>
        <dbReference type="SAM" id="MobiDB-lite"/>
    </source>
</evidence>
<keyword evidence="2" id="KW-0472">Membrane</keyword>
<keyword evidence="4" id="KW-1185">Reference proteome</keyword>
<feature type="region of interest" description="Disordered" evidence="1">
    <location>
        <begin position="203"/>
        <end position="247"/>
    </location>
</feature>
<proteinExistence type="predicted"/>
<evidence type="ECO:0000256" key="2">
    <source>
        <dbReference type="SAM" id="Phobius"/>
    </source>
</evidence>
<keyword evidence="2" id="KW-0812">Transmembrane</keyword>
<feature type="compositionally biased region" description="Pro residues" evidence="1">
    <location>
        <begin position="208"/>
        <end position="224"/>
    </location>
</feature>
<feature type="region of interest" description="Disordered" evidence="1">
    <location>
        <begin position="106"/>
        <end position="128"/>
    </location>
</feature>
<accession>A0A7R9QSV4</accession>
<feature type="compositionally biased region" description="Pro residues" evidence="1">
    <location>
        <begin position="32"/>
        <end position="45"/>
    </location>
</feature>
<dbReference type="EMBL" id="OC924422">
    <property type="protein sequence ID" value="CAD7655504.1"/>
    <property type="molecule type" value="Genomic_DNA"/>
</dbReference>
<evidence type="ECO:0000313" key="3">
    <source>
        <dbReference type="EMBL" id="CAD7655504.1"/>
    </source>
</evidence>
<evidence type="ECO:0000313" key="4">
    <source>
        <dbReference type="Proteomes" id="UP000728032"/>
    </source>
</evidence>
<gene>
    <name evidence="3" type="ORF">ONB1V03_LOCUS12147</name>
</gene>
<feature type="region of interest" description="Disordered" evidence="1">
    <location>
        <begin position="1"/>
        <end position="64"/>
    </location>
</feature>
<protein>
    <submittedName>
        <fullName evidence="3">Uncharacterized protein</fullName>
    </submittedName>
</protein>